<dbReference type="Gene3D" id="3.10.310.50">
    <property type="match status" value="1"/>
</dbReference>
<keyword evidence="2" id="KW-1133">Transmembrane helix</keyword>
<evidence type="ECO:0000259" key="3">
    <source>
        <dbReference type="Pfam" id="PF04536"/>
    </source>
</evidence>
<feature type="transmembrane region" description="Helical" evidence="2">
    <location>
        <begin position="54"/>
        <end position="75"/>
    </location>
</feature>
<dbReference type="Pfam" id="PF04536">
    <property type="entry name" value="TPM_phosphatase"/>
    <property type="match status" value="1"/>
</dbReference>
<feature type="region of interest" description="Disordered" evidence="1">
    <location>
        <begin position="198"/>
        <end position="218"/>
    </location>
</feature>
<organism evidence="4 5">
    <name type="scientific">Hansschlegelia zhihuaiae</name>
    <dbReference type="NCBI Taxonomy" id="405005"/>
    <lineage>
        <taxon>Bacteria</taxon>
        <taxon>Pseudomonadati</taxon>
        <taxon>Pseudomonadota</taxon>
        <taxon>Alphaproteobacteria</taxon>
        <taxon>Hyphomicrobiales</taxon>
        <taxon>Methylopilaceae</taxon>
        <taxon>Hansschlegelia</taxon>
    </lineage>
</organism>
<dbReference type="InterPro" id="IPR007621">
    <property type="entry name" value="TPM_dom"/>
</dbReference>
<evidence type="ECO:0000313" key="5">
    <source>
        <dbReference type="Proteomes" id="UP000289708"/>
    </source>
</evidence>
<comment type="caution">
    <text evidence="4">The sequence shown here is derived from an EMBL/GenBank/DDBJ whole genome shotgun (WGS) entry which is preliminary data.</text>
</comment>
<evidence type="ECO:0000256" key="1">
    <source>
        <dbReference type="SAM" id="MobiDB-lite"/>
    </source>
</evidence>
<dbReference type="PANTHER" id="PTHR30373">
    <property type="entry name" value="UPF0603 PROTEIN YGCG"/>
    <property type="match status" value="1"/>
</dbReference>
<dbReference type="PANTHER" id="PTHR30373:SF8">
    <property type="entry name" value="BLL7265 PROTEIN"/>
    <property type="match status" value="1"/>
</dbReference>
<sequence>MVTLHEAPATSPSDQLLSEADRRRIADAVKAVELRTAAEIVVAIETDPCEETDATIALVVSGFLAIASAGLFWLLGLSLHAIMLGQATVFAALAALASSSRVRRALMIDRLPSAAAHETAARAFAELGLGRTKERTGVLIHVAIADRNVEVIADEGVHAAVAPETWRETVHDVVAAAKQGRLADGVVAAVKRCGDALSEALPPEPGLGDELPNEPVMR</sequence>
<reference evidence="4 5" key="1">
    <citation type="submission" date="2018-12" db="EMBL/GenBank/DDBJ databases">
        <title>bacterium Hansschlegelia zhihuaiae S113.</title>
        <authorList>
            <person name="He J."/>
        </authorList>
    </citation>
    <scope>NUCLEOTIDE SEQUENCE [LARGE SCALE GENOMIC DNA]</scope>
    <source>
        <strain evidence="4 5">S 113</strain>
    </source>
</reference>
<name>A0A4Q0MAL9_9HYPH</name>
<feature type="compositionally biased region" description="Low complexity" evidence="1">
    <location>
        <begin position="206"/>
        <end position="218"/>
    </location>
</feature>
<dbReference type="OrthoDB" id="5825388at2"/>
<dbReference type="RefSeq" id="WP_128778721.1">
    <property type="nucleotide sequence ID" value="NZ_RYFI01000018.1"/>
</dbReference>
<gene>
    <name evidence="4" type="ORF">EK403_17315</name>
</gene>
<evidence type="ECO:0000256" key="2">
    <source>
        <dbReference type="SAM" id="Phobius"/>
    </source>
</evidence>
<evidence type="ECO:0000313" key="4">
    <source>
        <dbReference type="EMBL" id="RXF70310.1"/>
    </source>
</evidence>
<protein>
    <recommendedName>
        <fullName evidence="3">TPM domain-containing protein</fullName>
    </recommendedName>
</protein>
<dbReference type="AlphaFoldDB" id="A0A4Q0MAL9"/>
<proteinExistence type="predicted"/>
<keyword evidence="5" id="KW-1185">Reference proteome</keyword>
<feature type="transmembrane region" description="Helical" evidence="2">
    <location>
        <begin position="81"/>
        <end position="100"/>
    </location>
</feature>
<accession>A0A4Q0MAL9</accession>
<keyword evidence="2" id="KW-0472">Membrane</keyword>
<dbReference type="EMBL" id="RYFI01000018">
    <property type="protein sequence ID" value="RXF70310.1"/>
    <property type="molecule type" value="Genomic_DNA"/>
</dbReference>
<keyword evidence="2" id="KW-0812">Transmembrane</keyword>
<dbReference type="Proteomes" id="UP000289708">
    <property type="component" value="Unassembled WGS sequence"/>
</dbReference>
<feature type="domain" description="TPM" evidence="3">
    <location>
        <begin position="92"/>
        <end position="195"/>
    </location>
</feature>